<accession>A0A2N8UDD0</accession>
<gene>
    <name evidence="2" type="ORF">SRS1_11009</name>
</gene>
<proteinExistence type="predicted"/>
<feature type="chain" id="PRO_5014718259" evidence="1">
    <location>
        <begin position="24"/>
        <end position="170"/>
    </location>
</feature>
<sequence length="170" mass="19631">MFLPCKLLAALVGVLWLASTVSCVRLEEPPHPMMGYIYDAKLLWSSVTNSKMLPGIPHVLNEERGVTPRWKDFLRLHGAETMQTAVEELRRKTIQADQRDYRIRKRIWNFVKPTNKDALLVVSEPAEQFVARKMVNAFADHWYRIYKAERDAEQAALEQEEREASETSSG</sequence>
<protein>
    <submittedName>
        <fullName evidence="2">Uncharacterized protein</fullName>
    </submittedName>
</protein>
<dbReference type="AlphaFoldDB" id="A0A2N8UDD0"/>
<dbReference type="Proteomes" id="UP000239563">
    <property type="component" value="Chromosome VI"/>
</dbReference>
<dbReference type="PROSITE" id="PS51257">
    <property type="entry name" value="PROKAR_LIPOPROTEIN"/>
    <property type="match status" value="1"/>
</dbReference>
<keyword evidence="1" id="KW-0732">Signal</keyword>
<name>A0A2N8UDD0_9BASI</name>
<evidence type="ECO:0000256" key="1">
    <source>
        <dbReference type="SAM" id="SignalP"/>
    </source>
</evidence>
<reference evidence="2 3" key="1">
    <citation type="submission" date="2017-02" db="EMBL/GenBank/DDBJ databases">
        <authorList>
            <person name="Peterson S.W."/>
        </authorList>
    </citation>
    <scope>NUCLEOTIDE SEQUENCE [LARGE SCALE GENOMIC DNA]</scope>
    <source>
        <strain evidence="2 3">SRS1_H2-8</strain>
    </source>
</reference>
<dbReference type="EMBL" id="LT795059">
    <property type="protein sequence ID" value="SJX62750.1"/>
    <property type="molecule type" value="Genomic_DNA"/>
</dbReference>
<evidence type="ECO:0000313" key="2">
    <source>
        <dbReference type="EMBL" id="SJX62750.1"/>
    </source>
</evidence>
<feature type="signal peptide" evidence="1">
    <location>
        <begin position="1"/>
        <end position="23"/>
    </location>
</feature>
<organism evidence="2 3">
    <name type="scientific">Sporisorium reilianum f. sp. reilianum</name>
    <dbReference type="NCBI Taxonomy" id="72559"/>
    <lineage>
        <taxon>Eukaryota</taxon>
        <taxon>Fungi</taxon>
        <taxon>Dikarya</taxon>
        <taxon>Basidiomycota</taxon>
        <taxon>Ustilaginomycotina</taxon>
        <taxon>Ustilaginomycetes</taxon>
        <taxon>Ustilaginales</taxon>
        <taxon>Ustilaginaceae</taxon>
        <taxon>Sporisorium</taxon>
    </lineage>
</organism>
<evidence type="ECO:0000313" key="3">
    <source>
        <dbReference type="Proteomes" id="UP000239563"/>
    </source>
</evidence>